<keyword evidence="1" id="KW-0472">Membrane</keyword>
<dbReference type="Pfam" id="PF00892">
    <property type="entry name" value="EamA"/>
    <property type="match status" value="1"/>
</dbReference>
<sequence length="139" mass="14893">MARRYLGFSILAFLAYSLVAPLLKIAMEVIPSTPAVFLSNSVLLVVVGVALYYRGESPLPYLRHRYTPHVVALGVLLTVGLLTYYRALALGPVSIVVPIYGLFIVVSSVIGIVAFDESVTPRKIGGICCSVLAIALISL</sequence>
<evidence type="ECO:0000313" key="4">
    <source>
        <dbReference type="Proteomes" id="UP000199170"/>
    </source>
</evidence>
<gene>
    <name evidence="3" type="ORF">SAMN04487946_1048</name>
</gene>
<dbReference type="Gene3D" id="1.10.3730.20">
    <property type="match status" value="1"/>
</dbReference>
<dbReference type="EMBL" id="FNPB01000004">
    <property type="protein sequence ID" value="SDX91360.1"/>
    <property type="molecule type" value="Genomic_DNA"/>
</dbReference>
<organism evidence="3 4">
    <name type="scientific">Halobellus clavatus</name>
    <dbReference type="NCBI Taxonomy" id="660517"/>
    <lineage>
        <taxon>Archaea</taxon>
        <taxon>Methanobacteriati</taxon>
        <taxon>Methanobacteriota</taxon>
        <taxon>Stenosarchaea group</taxon>
        <taxon>Halobacteria</taxon>
        <taxon>Halobacteriales</taxon>
        <taxon>Haloferacaceae</taxon>
        <taxon>Halobellus</taxon>
    </lineage>
</organism>
<reference evidence="4" key="1">
    <citation type="submission" date="2016-10" db="EMBL/GenBank/DDBJ databases">
        <authorList>
            <person name="Varghese N."/>
            <person name="Submissions S."/>
        </authorList>
    </citation>
    <scope>NUCLEOTIDE SEQUENCE [LARGE SCALE GENOMIC DNA]</scope>
    <source>
        <strain evidence="4">CGMCC 1.10118</strain>
    </source>
</reference>
<keyword evidence="1" id="KW-1133">Transmembrane helix</keyword>
<evidence type="ECO:0000256" key="1">
    <source>
        <dbReference type="SAM" id="Phobius"/>
    </source>
</evidence>
<evidence type="ECO:0000259" key="2">
    <source>
        <dbReference type="Pfam" id="PF00892"/>
    </source>
</evidence>
<dbReference type="Proteomes" id="UP000199170">
    <property type="component" value="Unassembled WGS sequence"/>
</dbReference>
<feature type="domain" description="EamA" evidence="2">
    <location>
        <begin position="8"/>
        <end position="138"/>
    </location>
</feature>
<evidence type="ECO:0000313" key="3">
    <source>
        <dbReference type="EMBL" id="SDX91360.1"/>
    </source>
</evidence>
<protein>
    <submittedName>
        <fullName evidence="3">Transporter family protein</fullName>
    </submittedName>
</protein>
<dbReference type="AlphaFoldDB" id="A0A1H3FK96"/>
<name>A0A1H3FK96_9EURY</name>
<dbReference type="SUPFAM" id="SSF103481">
    <property type="entry name" value="Multidrug resistance efflux transporter EmrE"/>
    <property type="match status" value="1"/>
</dbReference>
<keyword evidence="4" id="KW-1185">Reference proteome</keyword>
<dbReference type="OrthoDB" id="156473at2157"/>
<dbReference type="InterPro" id="IPR000620">
    <property type="entry name" value="EamA_dom"/>
</dbReference>
<accession>A0A1H3FK96</accession>
<proteinExistence type="predicted"/>
<feature type="transmembrane region" description="Helical" evidence="1">
    <location>
        <begin position="35"/>
        <end position="54"/>
    </location>
</feature>
<dbReference type="STRING" id="660517.SAMN04487946_1048"/>
<dbReference type="RefSeq" id="WP_089766598.1">
    <property type="nucleotide sequence ID" value="NZ_FNPB01000004.1"/>
</dbReference>
<dbReference type="InterPro" id="IPR037185">
    <property type="entry name" value="EmrE-like"/>
</dbReference>
<keyword evidence="1" id="KW-0812">Transmembrane</keyword>
<feature type="transmembrane region" description="Helical" evidence="1">
    <location>
        <begin position="66"/>
        <end position="87"/>
    </location>
</feature>
<dbReference type="GO" id="GO:0016020">
    <property type="term" value="C:membrane"/>
    <property type="evidence" value="ECO:0007669"/>
    <property type="project" value="InterPro"/>
</dbReference>
<feature type="transmembrane region" description="Helical" evidence="1">
    <location>
        <begin position="93"/>
        <end position="115"/>
    </location>
</feature>